<name>A0A371YUM3_9GAMM</name>
<reference evidence="2 3" key="2">
    <citation type="submission" date="2018-08" db="EMBL/GenBank/DDBJ databases">
        <title>The draft genome of Acinetobacter sichuanensis strain WCHAc060041.</title>
        <authorList>
            <person name="Qin J."/>
            <person name="Feng Y."/>
            <person name="Zong Z."/>
        </authorList>
    </citation>
    <scope>NUCLEOTIDE SEQUENCE [LARGE SCALE GENOMIC DNA]</scope>
    <source>
        <strain evidence="2 3">WCHAc060041</strain>
    </source>
</reference>
<reference evidence="4" key="3">
    <citation type="journal article" date="2019" name="Int. J. Syst. Evol. Microbiol.">
        <title>The Global Catalogue of Microorganisms (GCM) 10K type strain sequencing project: providing services to taxonomists for standard genome sequencing and annotation.</title>
        <authorList>
            <consortium name="The Broad Institute Genomics Platform"/>
            <consortium name="The Broad Institute Genome Sequencing Center for Infectious Disease"/>
            <person name="Wu L."/>
            <person name="Ma J."/>
        </authorList>
    </citation>
    <scope>NUCLEOTIDE SEQUENCE [LARGE SCALE GENOMIC DNA]</scope>
    <source>
        <strain evidence="4">KCTC 62575</strain>
    </source>
</reference>
<dbReference type="Gene3D" id="3.90.1720.10">
    <property type="entry name" value="endopeptidase domain like (from Nostoc punctiforme)"/>
    <property type="match status" value="1"/>
</dbReference>
<reference evidence="1" key="4">
    <citation type="submission" date="2024-09" db="EMBL/GenBank/DDBJ databases">
        <authorList>
            <person name="Sun Q."/>
            <person name="Mori K."/>
        </authorList>
    </citation>
    <scope>NUCLEOTIDE SEQUENCE</scope>
    <source>
        <strain evidence="1">KCTC 62575</strain>
    </source>
</reference>
<proteinExistence type="predicted"/>
<evidence type="ECO:0000313" key="3">
    <source>
        <dbReference type="Proteomes" id="UP000240957"/>
    </source>
</evidence>
<evidence type="ECO:0000313" key="4">
    <source>
        <dbReference type="Proteomes" id="UP001595455"/>
    </source>
</evidence>
<accession>A0A371YUM3</accession>
<keyword evidence="4" id="KW-1185">Reference proteome</keyword>
<dbReference type="EMBL" id="JBHRSF010000005">
    <property type="protein sequence ID" value="MFC2994110.1"/>
    <property type="molecule type" value="Genomic_DNA"/>
</dbReference>
<comment type="caution">
    <text evidence="2">The sequence shown here is derived from an EMBL/GenBank/DDBJ whole genome shotgun (WGS) entry which is preliminary data.</text>
</comment>
<dbReference type="Proteomes" id="UP000240957">
    <property type="component" value="Unassembled WGS sequence"/>
</dbReference>
<dbReference type="RefSeq" id="WP_107006774.1">
    <property type="nucleotide sequence ID" value="NZ_JBHRSF010000005.1"/>
</dbReference>
<evidence type="ECO:0000313" key="2">
    <source>
        <dbReference type="EMBL" id="RFC85176.1"/>
    </source>
</evidence>
<evidence type="ECO:0000313" key="1">
    <source>
        <dbReference type="EMBL" id="MFC2994110.1"/>
    </source>
</evidence>
<dbReference type="EMBL" id="PYIX02000002">
    <property type="protein sequence ID" value="RFC85176.1"/>
    <property type="molecule type" value="Genomic_DNA"/>
</dbReference>
<organism evidence="2 3">
    <name type="scientific">Acinetobacter sichuanensis</name>
    <dbReference type="NCBI Taxonomy" id="2136183"/>
    <lineage>
        <taxon>Bacteria</taxon>
        <taxon>Pseudomonadati</taxon>
        <taxon>Pseudomonadota</taxon>
        <taxon>Gammaproteobacteria</taxon>
        <taxon>Moraxellales</taxon>
        <taxon>Moraxellaceae</taxon>
        <taxon>Acinetobacter</taxon>
    </lineage>
</organism>
<reference evidence="1" key="1">
    <citation type="journal article" date="2014" name="Int. J. Syst. Evol. Microbiol.">
        <title>Complete genome of a new Firmicutes species belonging to the dominant human colonic microbiota ('Ruminococcus bicirculans') reveals two chromosomes and a selective capacity to utilize plant glucans.</title>
        <authorList>
            <consortium name="NISC Comparative Sequencing Program"/>
            <person name="Wegmann U."/>
            <person name="Louis P."/>
            <person name="Goesmann A."/>
            <person name="Henrissat B."/>
            <person name="Duncan S.H."/>
            <person name="Flint H.J."/>
        </authorList>
    </citation>
    <scope>NUCLEOTIDE SEQUENCE</scope>
    <source>
        <strain evidence="1">KCTC 62575</strain>
    </source>
</reference>
<protein>
    <submittedName>
        <fullName evidence="2">CHAP domain-containing protein</fullName>
    </submittedName>
</protein>
<gene>
    <name evidence="1" type="ORF">ACFODO_02255</name>
    <name evidence="2" type="ORF">C9E89_002000</name>
</gene>
<dbReference type="Proteomes" id="UP001595455">
    <property type="component" value="Unassembled WGS sequence"/>
</dbReference>
<dbReference type="OrthoDB" id="5522511at2"/>
<sequence length="180" mass="20535">MIVDLNTQPVQDVNSVSVSQYIFQNENGSFYPKQDFNPTAIIQQNKLKQAQANNFSLTNAFQIDIDKFINKLDSISARTSSARCARSIRIALQTAGAKFIDHPIAAADWGETLEEIGYKQIQPSFDAPQEGDIYIIDRTRKHRYGHIAGYTGSEWVSDFKQRSYDVYKDSNVTYKYYRLG</sequence>
<dbReference type="AlphaFoldDB" id="A0A371YUM3"/>